<evidence type="ECO:0000313" key="3">
    <source>
        <dbReference type="Proteomes" id="UP001652445"/>
    </source>
</evidence>
<sequence length="49" mass="5195">MSASAAIQPASPQSTAPSADKKLVDAHVARAIGDDTLEVSIKEKKKRFE</sequence>
<gene>
    <name evidence="2" type="ORF">OB236_11790</name>
</gene>
<accession>A0ABT2UDT5</accession>
<organism evidence="2 3">
    <name type="scientific">Paenibacillus baimaensis</name>
    <dbReference type="NCBI Taxonomy" id="2982185"/>
    <lineage>
        <taxon>Bacteria</taxon>
        <taxon>Bacillati</taxon>
        <taxon>Bacillota</taxon>
        <taxon>Bacilli</taxon>
        <taxon>Bacillales</taxon>
        <taxon>Paenibacillaceae</taxon>
        <taxon>Paenibacillus</taxon>
    </lineage>
</organism>
<feature type="region of interest" description="Disordered" evidence="1">
    <location>
        <begin position="1"/>
        <end position="22"/>
    </location>
</feature>
<evidence type="ECO:0000313" key="2">
    <source>
        <dbReference type="EMBL" id="MCU6792803.1"/>
    </source>
</evidence>
<protein>
    <submittedName>
        <fullName evidence="2">Uncharacterized protein</fullName>
    </submittedName>
</protein>
<name>A0ABT2UDT5_9BACL</name>
<comment type="caution">
    <text evidence="2">The sequence shown here is derived from an EMBL/GenBank/DDBJ whole genome shotgun (WGS) entry which is preliminary data.</text>
</comment>
<reference evidence="2 3" key="1">
    <citation type="submission" date="2022-09" db="EMBL/GenBank/DDBJ databases">
        <authorList>
            <person name="Han X.L."/>
            <person name="Wang Q."/>
            <person name="Lu T."/>
        </authorList>
    </citation>
    <scope>NUCLEOTIDE SEQUENCE [LARGE SCALE GENOMIC DNA]</scope>
    <source>
        <strain evidence="2 3">WQ 127069</strain>
    </source>
</reference>
<proteinExistence type="predicted"/>
<evidence type="ECO:0000256" key="1">
    <source>
        <dbReference type="SAM" id="MobiDB-lite"/>
    </source>
</evidence>
<dbReference type="EMBL" id="JAOQIO010000034">
    <property type="protein sequence ID" value="MCU6792803.1"/>
    <property type="molecule type" value="Genomic_DNA"/>
</dbReference>
<keyword evidence="3" id="KW-1185">Reference proteome</keyword>
<dbReference type="Proteomes" id="UP001652445">
    <property type="component" value="Unassembled WGS sequence"/>
</dbReference>
<feature type="compositionally biased region" description="Low complexity" evidence="1">
    <location>
        <begin position="1"/>
        <end position="18"/>
    </location>
</feature>